<comment type="caution">
    <text evidence="2">The sequence shown here is derived from an EMBL/GenBank/DDBJ whole genome shotgun (WGS) entry which is preliminary data.</text>
</comment>
<keyword evidence="3" id="KW-1185">Reference proteome</keyword>
<dbReference type="AlphaFoldDB" id="A0A392PTN0"/>
<proteinExistence type="predicted"/>
<dbReference type="Proteomes" id="UP000265520">
    <property type="component" value="Unassembled WGS sequence"/>
</dbReference>
<evidence type="ECO:0000313" key="2">
    <source>
        <dbReference type="EMBL" id="MCI15042.1"/>
    </source>
</evidence>
<name>A0A392PTN0_9FABA</name>
<feature type="compositionally biased region" description="Polar residues" evidence="1">
    <location>
        <begin position="58"/>
        <end position="82"/>
    </location>
</feature>
<reference evidence="2 3" key="1">
    <citation type="journal article" date="2018" name="Front. Plant Sci.">
        <title>Red Clover (Trifolium pratense) and Zigzag Clover (T. medium) - A Picture of Genomic Similarities and Differences.</title>
        <authorList>
            <person name="Dluhosova J."/>
            <person name="Istvanek J."/>
            <person name="Nedelnik J."/>
            <person name="Repkova J."/>
        </authorList>
    </citation>
    <scope>NUCLEOTIDE SEQUENCE [LARGE SCALE GENOMIC DNA]</scope>
    <source>
        <strain evidence="3">cv. 10/8</strain>
        <tissue evidence="2">Leaf</tissue>
    </source>
</reference>
<evidence type="ECO:0000256" key="1">
    <source>
        <dbReference type="SAM" id="MobiDB-lite"/>
    </source>
</evidence>
<feature type="region of interest" description="Disordered" evidence="1">
    <location>
        <begin position="56"/>
        <end position="83"/>
    </location>
</feature>
<accession>A0A392PTN0</accession>
<dbReference type="EMBL" id="LXQA010094772">
    <property type="protein sequence ID" value="MCI15042.1"/>
    <property type="molecule type" value="Genomic_DNA"/>
</dbReference>
<protein>
    <submittedName>
        <fullName evidence="2">Uncharacterized protein</fullName>
    </submittedName>
</protein>
<evidence type="ECO:0000313" key="3">
    <source>
        <dbReference type="Proteomes" id="UP000265520"/>
    </source>
</evidence>
<feature type="non-terminal residue" evidence="2">
    <location>
        <position position="1"/>
    </location>
</feature>
<sequence>TRVEQDQESRIVDYNYFEHALFRNSASVTGTPTNDKTSVMDVTSYAKNKKDYDMIGEVNSTPNVHQSASSQGSNPTPQSIESGSCFDVSDNMEVLQVAGMSCLTREPLNLGDLFDAENNVQNIESFKSHTDKNYQWDKIKEFEAQDIMKSKELVYNIASSERSSYPIELYLIAMTLAQLY</sequence>
<organism evidence="2 3">
    <name type="scientific">Trifolium medium</name>
    <dbReference type="NCBI Taxonomy" id="97028"/>
    <lineage>
        <taxon>Eukaryota</taxon>
        <taxon>Viridiplantae</taxon>
        <taxon>Streptophyta</taxon>
        <taxon>Embryophyta</taxon>
        <taxon>Tracheophyta</taxon>
        <taxon>Spermatophyta</taxon>
        <taxon>Magnoliopsida</taxon>
        <taxon>eudicotyledons</taxon>
        <taxon>Gunneridae</taxon>
        <taxon>Pentapetalae</taxon>
        <taxon>rosids</taxon>
        <taxon>fabids</taxon>
        <taxon>Fabales</taxon>
        <taxon>Fabaceae</taxon>
        <taxon>Papilionoideae</taxon>
        <taxon>50 kb inversion clade</taxon>
        <taxon>NPAAA clade</taxon>
        <taxon>Hologalegina</taxon>
        <taxon>IRL clade</taxon>
        <taxon>Trifolieae</taxon>
        <taxon>Trifolium</taxon>
    </lineage>
</organism>